<name>A0A6M3JFA1_9ZZZZ</name>
<protein>
    <submittedName>
        <fullName evidence="1">Uncharacterized protein</fullName>
    </submittedName>
</protein>
<gene>
    <name evidence="1" type="ORF">MM415A06377_0003</name>
</gene>
<dbReference type="EMBL" id="MT141622">
    <property type="protein sequence ID" value="QJA68490.1"/>
    <property type="molecule type" value="Genomic_DNA"/>
</dbReference>
<evidence type="ECO:0000313" key="1">
    <source>
        <dbReference type="EMBL" id="QJA68490.1"/>
    </source>
</evidence>
<reference evidence="1" key="1">
    <citation type="submission" date="2020-03" db="EMBL/GenBank/DDBJ databases">
        <title>The deep terrestrial virosphere.</title>
        <authorList>
            <person name="Holmfeldt K."/>
            <person name="Nilsson E."/>
            <person name="Simone D."/>
            <person name="Lopez-Fernandez M."/>
            <person name="Wu X."/>
            <person name="de Brujin I."/>
            <person name="Lundin D."/>
            <person name="Andersson A."/>
            <person name="Bertilsson S."/>
            <person name="Dopson M."/>
        </authorList>
    </citation>
    <scope>NUCLEOTIDE SEQUENCE</scope>
    <source>
        <strain evidence="1">MM415A06377</strain>
    </source>
</reference>
<accession>A0A6M3JFA1</accession>
<dbReference type="AlphaFoldDB" id="A0A6M3JFA1"/>
<proteinExistence type="predicted"/>
<organism evidence="1">
    <name type="scientific">viral metagenome</name>
    <dbReference type="NCBI Taxonomy" id="1070528"/>
    <lineage>
        <taxon>unclassified sequences</taxon>
        <taxon>metagenomes</taxon>
        <taxon>organismal metagenomes</taxon>
    </lineage>
</organism>
<sequence length="63" mass="7447">MPEDVALCHRCNFASDYADRFEPCPHCDGRLWPTRVWVCTRRCYFYSRSRKAFDAHVCEADDA</sequence>